<evidence type="ECO:0000256" key="1">
    <source>
        <dbReference type="SAM" id="MobiDB-lite"/>
    </source>
</evidence>
<feature type="region of interest" description="Disordered" evidence="1">
    <location>
        <begin position="624"/>
        <end position="704"/>
    </location>
</feature>
<sequence>MSIIDPLGRRQLRASKHFAPGASFGEVPLRGPENYDTPRSRDIFNASRRLEAGMAAMPKKPSLGQRILRSIGLSKEPEYAKPDTSTTACNGVQGHYLTPASQLLHNPVHRKLPEEHVTSWHKTEEARRGTPSTHSSISSQPQFKGPVPRRPQMSETERLSHTLDTAFLSPVEGEVYRIMRTIGRCATFTPFTSAQSEDRRQQIMLVHQSNVEPLRRIQSLADSLSDMEKHAMLHSLRDLLIPHLLNTLKVLLLTPDVHITSSSHSGKGYSPESTIRRRTLSRPKSWEFFSGRMNGSLEQLEQADTFFLYDQNSHQTPIHEPKPSIFKTFQQREFVPAGTADIVPEEKVTLRLRGGDSSSGRPLPFERSARAYIGHFVKPGPPAPLADEERVPRALWWLSGGRVSLKKKVPTAGELRARRKAEVENRKEVGFLGTVLGIREHKKTRPANEAGEIEPVEQSNGPDSHDIANDGQRSIGEPAMAVAEDTAATQGSIHAQSSDDHPDSAIPGASMVDGSIEVEEDTAPVVDTETKPKEATPEADESLEELREKLLRLSSAKEPGSLRSLADSASVKGSMVVDQGKLEELSRKNSDVEKKDIAVASAGLSTPLGDNFASTSVSGAAIEQAEEAEAGPQPLQADAGKAVTSGVISPAKSGTSSPAHGFALDQAEFDGKTEHEKAVEDREAAEQAELSAAKLATKEAEPLI</sequence>
<feature type="compositionally biased region" description="Basic and acidic residues" evidence="1">
    <location>
        <begin position="118"/>
        <end position="128"/>
    </location>
</feature>
<evidence type="ECO:0000313" key="2">
    <source>
        <dbReference type="EMBL" id="WPA99907.1"/>
    </source>
</evidence>
<proteinExistence type="predicted"/>
<feature type="compositionally biased region" description="Polar residues" evidence="1">
    <location>
        <begin position="487"/>
        <end position="496"/>
    </location>
</feature>
<keyword evidence="3" id="KW-1185">Reference proteome</keyword>
<reference evidence="2 3" key="1">
    <citation type="submission" date="2023-09" db="EMBL/GenBank/DDBJ databases">
        <title>Complete-Gapless Cercospora beticola genome.</title>
        <authorList>
            <person name="Wyatt N.A."/>
            <person name="Spanner R.E."/>
            <person name="Bolton M.D."/>
        </authorList>
    </citation>
    <scope>NUCLEOTIDE SEQUENCE [LARGE SCALE GENOMIC DNA]</scope>
    <source>
        <strain evidence="2">Cb09-40</strain>
    </source>
</reference>
<feature type="compositionally biased region" description="Basic and acidic residues" evidence="1">
    <location>
        <begin position="669"/>
        <end position="685"/>
    </location>
</feature>
<gene>
    <name evidence="2" type="ORF">RHO25_004527</name>
</gene>
<dbReference type="EMBL" id="CP134186">
    <property type="protein sequence ID" value="WPA99907.1"/>
    <property type="molecule type" value="Genomic_DNA"/>
</dbReference>
<name>A0ABZ0NK84_CERBT</name>
<dbReference type="Proteomes" id="UP001302367">
    <property type="component" value="Chromosome 3"/>
</dbReference>
<feature type="compositionally biased region" description="Polar residues" evidence="1">
    <location>
        <begin position="130"/>
        <end position="142"/>
    </location>
</feature>
<protein>
    <submittedName>
        <fullName evidence="2">Uncharacterized protein</fullName>
    </submittedName>
</protein>
<dbReference type="GeneID" id="35426568"/>
<feature type="region of interest" description="Disordered" evidence="1">
    <location>
        <begin position="484"/>
        <end position="510"/>
    </location>
</feature>
<feature type="region of interest" description="Disordered" evidence="1">
    <location>
        <begin position="442"/>
        <end position="472"/>
    </location>
</feature>
<feature type="region of interest" description="Disordered" evidence="1">
    <location>
        <begin position="118"/>
        <end position="158"/>
    </location>
</feature>
<evidence type="ECO:0000313" key="3">
    <source>
        <dbReference type="Proteomes" id="UP001302367"/>
    </source>
</evidence>
<dbReference type="RefSeq" id="XP_065458638.1">
    <property type="nucleotide sequence ID" value="XM_065602566.1"/>
</dbReference>
<feature type="region of interest" description="Disordered" evidence="1">
    <location>
        <begin position="522"/>
        <end position="573"/>
    </location>
</feature>
<accession>A0ABZ0NK84</accession>
<organism evidence="2 3">
    <name type="scientific">Cercospora beticola</name>
    <name type="common">Sugarbeet leaf spot fungus</name>
    <dbReference type="NCBI Taxonomy" id="122368"/>
    <lineage>
        <taxon>Eukaryota</taxon>
        <taxon>Fungi</taxon>
        <taxon>Dikarya</taxon>
        <taxon>Ascomycota</taxon>
        <taxon>Pezizomycotina</taxon>
        <taxon>Dothideomycetes</taxon>
        <taxon>Dothideomycetidae</taxon>
        <taxon>Mycosphaerellales</taxon>
        <taxon>Mycosphaerellaceae</taxon>
        <taxon>Cercospora</taxon>
    </lineage>
</organism>